<keyword evidence="4" id="KW-1185">Reference proteome</keyword>
<dbReference type="PANTHER" id="PTHR43818">
    <property type="entry name" value="BCDNA.GH03377"/>
    <property type="match status" value="1"/>
</dbReference>
<dbReference type="PANTHER" id="PTHR43818:SF11">
    <property type="entry name" value="BCDNA.GH03377"/>
    <property type="match status" value="1"/>
</dbReference>
<dbReference type="InterPro" id="IPR050463">
    <property type="entry name" value="Gfo/Idh/MocA_oxidrdct_glycsds"/>
</dbReference>
<dbReference type="SUPFAM" id="SSF51735">
    <property type="entry name" value="NAD(P)-binding Rossmann-fold domains"/>
    <property type="match status" value="1"/>
</dbReference>
<name>A0A517YRA1_9BACT</name>
<dbReference type="Gene3D" id="3.40.50.720">
    <property type="entry name" value="NAD(P)-binding Rossmann-like Domain"/>
    <property type="match status" value="1"/>
</dbReference>
<dbReference type="KEGG" id="pcor:KS4_07860"/>
<dbReference type="EC" id="1.1.1.312" evidence="3"/>
<proteinExistence type="predicted"/>
<dbReference type="OrthoDB" id="179913at2"/>
<dbReference type="Proteomes" id="UP000317369">
    <property type="component" value="Chromosome"/>
</dbReference>
<dbReference type="InterPro" id="IPR000683">
    <property type="entry name" value="Gfo/Idh/MocA-like_OxRdtase_N"/>
</dbReference>
<gene>
    <name evidence="3" type="primary">ligC_1</name>
    <name evidence="3" type="ORF">KS4_07860</name>
</gene>
<dbReference type="AlphaFoldDB" id="A0A517YRA1"/>
<evidence type="ECO:0000313" key="3">
    <source>
        <dbReference type="EMBL" id="QDU32752.1"/>
    </source>
</evidence>
<dbReference type="Pfam" id="PF01408">
    <property type="entry name" value="GFO_IDH_MocA"/>
    <property type="match status" value="1"/>
</dbReference>
<evidence type="ECO:0000256" key="1">
    <source>
        <dbReference type="ARBA" id="ARBA00023002"/>
    </source>
</evidence>
<keyword evidence="1 3" id="KW-0560">Oxidoreductase</keyword>
<dbReference type="EMBL" id="CP036425">
    <property type="protein sequence ID" value="QDU32752.1"/>
    <property type="molecule type" value="Genomic_DNA"/>
</dbReference>
<organism evidence="3 4">
    <name type="scientific">Poriferisphaera corsica</name>
    <dbReference type="NCBI Taxonomy" id="2528020"/>
    <lineage>
        <taxon>Bacteria</taxon>
        <taxon>Pseudomonadati</taxon>
        <taxon>Planctomycetota</taxon>
        <taxon>Phycisphaerae</taxon>
        <taxon>Phycisphaerales</taxon>
        <taxon>Phycisphaeraceae</taxon>
        <taxon>Poriferisphaera</taxon>
    </lineage>
</organism>
<dbReference type="GO" id="GO:0000166">
    <property type="term" value="F:nucleotide binding"/>
    <property type="evidence" value="ECO:0007669"/>
    <property type="project" value="InterPro"/>
</dbReference>
<evidence type="ECO:0000313" key="4">
    <source>
        <dbReference type="Proteomes" id="UP000317369"/>
    </source>
</evidence>
<feature type="domain" description="Gfo/Idh/MocA-like oxidoreductase N-terminal" evidence="2">
    <location>
        <begin position="42"/>
        <end position="154"/>
    </location>
</feature>
<dbReference type="SUPFAM" id="SSF55347">
    <property type="entry name" value="Glyceraldehyde-3-phosphate dehydrogenase-like, C-terminal domain"/>
    <property type="match status" value="1"/>
</dbReference>
<dbReference type="Gene3D" id="3.30.360.10">
    <property type="entry name" value="Dihydrodipicolinate Reductase, domain 2"/>
    <property type="match status" value="1"/>
</dbReference>
<dbReference type="GO" id="GO:0050606">
    <property type="term" value="F:4-carboxy-2-hydroxymuconate semialdehyde hemiacetal dehydrogenase activity"/>
    <property type="evidence" value="ECO:0007669"/>
    <property type="project" value="UniProtKB-EC"/>
</dbReference>
<accession>A0A517YRA1</accession>
<sequence length="384" mass="43136">MSVKSKYDLQSALCSNDIAAIYAQVSLEQPHYRDSVMQQDKIRIGFIGAGAICELRHLPGLKAIEDVELVSVCNRTPDSSSKIAKKWGFQDVDTDWNVLIAREDIDAVFIGTWPYTHAQMSIAALEAGKHVFCQARMAADVEQARQMLEAADDSPHLVDMICPPPHRMPYEPYIKQVLADNELGDLREVRLVCRNAADLGPLNWRQRTEYSGQQIMQIGIWAETINAWLGEYEELRAEFESPIDSKPDPENNNQEYELRIPQIVKVAGWLKCGVFILEDHSGVAIGENANHLTITGSHGAMRINYDGEIERAKNGESFHPVGPPVTLQRDWQVEQDFIDAIHLAQEGIPSCDWGVSPDFAEGFKYMKKMDALWRAAKTSDVVIV</sequence>
<evidence type="ECO:0000259" key="2">
    <source>
        <dbReference type="Pfam" id="PF01408"/>
    </source>
</evidence>
<protein>
    <submittedName>
        <fullName evidence="3">4-carboxy-2-hydroxymuconate-6-semialdehyde dehydrogenase</fullName>
        <ecNumber evidence="3">1.1.1.312</ecNumber>
    </submittedName>
</protein>
<reference evidence="3 4" key="1">
    <citation type="submission" date="2019-02" db="EMBL/GenBank/DDBJ databases">
        <title>Deep-cultivation of Planctomycetes and their phenomic and genomic characterization uncovers novel biology.</title>
        <authorList>
            <person name="Wiegand S."/>
            <person name="Jogler M."/>
            <person name="Boedeker C."/>
            <person name="Pinto D."/>
            <person name="Vollmers J."/>
            <person name="Rivas-Marin E."/>
            <person name="Kohn T."/>
            <person name="Peeters S.H."/>
            <person name="Heuer A."/>
            <person name="Rast P."/>
            <person name="Oberbeckmann S."/>
            <person name="Bunk B."/>
            <person name="Jeske O."/>
            <person name="Meyerdierks A."/>
            <person name="Storesund J.E."/>
            <person name="Kallscheuer N."/>
            <person name="Luecker S."/>
            <person name="Lage O.M."/>
            <person name="Pohl T."/>
            <person name="Merkel B.J."/>
            <person name="Hornburger P."/>
            <person name="Mueller R.-W."/>
            <person name="Bruemmer F."/>
            <person name="Labrenz M."/>
            <person name="Spormann A.M."/>
            <person name="Op den Camp H."/>
            <person name="Overmann J."/>
            <person name="Amann R."/>
            <person name="Jetten M.S.M."/>
            <person name="Mascher T."/>
            <person name="Medema M.H."/>
            <person name="Devos D.P."/>
            <person name="Kaster A.-K."/>
            <person name="Ovreas L."/>
            <person name="Rohde M."/>
            <person name="Galperin M.Y."/>
            <person name="Jogler C."/>
        </authorList>
    </citation>
    <scope>NUCLEOTIDE SEQUENCE [LARGE SCALE GENOMIC DNA]</scope>
    <source>
        <strain evidence="3 4">KS4</strain>
    </source>
</reference>
<dbReference type="InterPro" id="IPR036291">
    <property type="entry name" value="NAD(P)-bd_dom_sf"/>
</dbReference>